<comment type="caution">
    <text evidence="1">The sequence shown here is derived from an EMBL/GenBank/DDBJ whole genome shotgun (WGS) entry which is preliminary data.</text>
</comment>
<protein>
    <recommendedName>
        <fullName evidence="3">S phase cyclin A-associated protein in the endoplasmic reticulum</fullName>
    </recommendedName>
</protein>
<proteinExistence type="predicted"/>
<evidence type="ECO:0000313" key="1">
    <source>
        <dbReference type="EMBL" id="KAJ8304326.1"/>
    </source>
</evidence>
<sequence length="246" mass="28224">MFSNINSSILIRRNLKIRHSLSVRLKSQNLLALYLWYGMLLHSGAPSRGDSTPQEFPQHTLAVALTGLKMLNNMATLNLDMLQKTLGEEGMSLEFRHISSYLMWYCTQSSEELLHEVILCVGYFTLLNPDNQVVIQSGQPPTILQQMCSLPFQYFSDPRLTNVLFPTLIACCYNNSSNREILEQELSCMLLANFIEEKQLENQQAKLLPSSKKDKEKIKDSDTRMSLATRFPPEKWTCAQEYFKIS</sequence>
<dbReference type="EMBL" id="JARBDR010000903">
    <property type="protein sequence ID" value="KAJ8304326.1"/>
    <property type="molecule type" value="Genomic_DNA"/>
</dbReference>
<gene>
    <name evidence="1" type="ORF">KUTeg_017909</name>
</gene>
<accession>A0ABQ9EGC9</accession>
<evidence type="ECO:0008006" key="3">
    <source>
        <dbReference type="Google" id="ProtNLM"/>
    </source>
</evidence>
<evidence type="ECO:0000313" key="2">
    <source>
        <dbReference type="Proteomes" id="UP001217089"/>
    </source>
</evidence>
<dbReference type="PANTHER" id="PTHR31434:SF2">
    <property type="entry name" value="S PHASE CYCLIN A-ASSOCIATED PROTEIN IN THE ENDOPLASMIC RETICULUM"/>
    <property type="match status" value="1"/>
</dbReference>
<organism evidence="1 2">
    <name type="scientific">Tegillarca granosa</name>
    <name type="common">Malaysian cockle</name>
    <name type="synonym">Anadara granosa</name>
    <dbReference type="NCBI Taxonomy" id="220873"/>
    <lineage>
        <taxon>Eukaryota</taxon>
        <taxon>Metazoa</taxon>
        <taxon>Spiralia</taxon>
        <taxon>Lophotrochozoa</taxon>
        <taxon>Mollusca</taxon>
        <taxon>Bivalvia</taxon>
        <taxon>Autobranchia</taxon>
        <taxon>Pteriomorphia</taxon>
        <taxon>Arcoida</taxon>
        <taxon>Arcoidea</taxon>
        <taxon>Arcidae</taxon>
        <taxon>Tegillarca</taxon>
    </lineage>
</organism>
<name>A0ABQ9EGC9_TEGGR</name>
<reference evidence="1 2" key="1">
    <citation type="submission" date="2022-12" db="EMBL/GenBank/DDBJ databases">
        <title>Chromosome-level genome of Tegillarca granosa.</title>
        <authorList>
            <person name="Kim J."/>
        </authorList>
    </citation>
    <scope>NUCLEOTIDE SEQUENCE [LARGE SCALE GENOMIC DNA]</scope>
    <source>
        <strain evidence="1">Teg-2019</strain>
        <tissue evidence="1">Adductor muscle</tissue>
    </source>
</reference>
<dbReference type="PANTHER" id="PTHR31434">
    <property type="entry name" value="S PHASE CYCLIN A-ASSOCIATED PROTEIN IN THE ENDOPLASMIC RETICULUM"/>
    <property type="match status" value="1"/>
</dbReference>
<dbReference type="Proteomes" id="UP001217089">
    <property type="component" value="Unassembled WGS sequence"/>
</dbReference>
<keyword evidence="2" id="KW-1185">Reference proteome</keyword>